<feature type="transmembrane region" description="Helical" evidence="2">
    <location>
        <begin position="93"/>
        <end position="110"/>
    </location>
</feature>
<dbReference type="AlphaFoldDB" id="A0A2A9P249"/>
<gene>
    <name evidence="4" type="ORF">XA68_11014</name>
</gene>
<feature type="region of interest" description="Disordered" evidence="1">
    <location>
        <begin position="216"/>
        <end position="269"/>
    </location>
</feature>
<comment type="caution">
    <text evidence="4">The sequence shown here is derived from an EMBL/GenBank/DDBJ whole genome shotgun (WGS) entry which is preliminary data.</text>
</comment>
<evidence type="ECO:0000256" key="2">
    <source>
        <dbReference type="SAM" id="Phobius"/>
    </source>
</evidence>
<feature type="transmembrane region" description="Helical" evidence="2">
    <location>
        <begin position="20"/>
        <end position="39"/>
    </location>
</feature>
<organism evidence="4 5">
    <name type="scientific">Ophiocordyceps unilateralis</name>
    <name type="common">Zombie-ant fungus</name>
    <name type="synonym">Torrubia unilateralis</name>
    <dbReference type="NCBI Taxonomy" id="268505"/>
    <lineage>
        <taxon>Eukaryota</taxon>
        <taxon>Fungi</taxon>
        <taxon>Dikarya</taxon>
        <taxon>Ascomycota</taxon>
        <taxon>Pezizomycotina</taxon>
        <taxon>Sordariomycetes</taxon>
        <taxon>Hypocreomycetidae</taxon>
        <taxon>Hypocreales</taxon>
        <taxon>Ophiocordycipitaceae</taxon>
        <taxon>Ophiocordyceps</taxon>
    </lineage>
</organism>
<feature type="compositionally biased region" description="Basic and acidic residues" evidence="1">
    <location>
        <begin position="224"/>
        <end position="237"/>
    </location>
</feature>
<dbReference type="InterPro" id="IPR056019">
    <property type="entry name" value="DUF7598"/>
</dbReference>
<feature type="transmembrane region" description="Helical" evidence="2">
    <location>
        <begin position="59"/>
        <end position="81"/>
    </location>
</feature>
<protein>
    <recommendedName>
        <fullName evidence="3">DUF7598 domain-containing protein</fullName>
    </recommendedName>
</protein>
<dbReference type="Proteomes" id="UP000037136">
    <property type="component" value="Unassembled WGS sequence"/>
</dbReference>
<evidence type="ECO:0000259" key="3">
    <source>
        <dbReference type="Pfam" id="PF24535"/>
    </source>
</evidence>
<dbReference type="Pfam" id="PF24535">
    <property type="entry name" value="DUF7598"/>
    <property type="match status" value="1"/>
</dbReference>
<proteinExistence type="predicted"/>
<feature type="domain" description="DUF7598" evidence="3">
    <location>
        <begin position="13"/>
        <end position="150"/>
    </location>
</feature>
<evidence type="ECO:0000256" key="1">
    <source>
        <dbReference type="SAM" id="MobiDB-lite"/>
    </source>
</evidence>
<accession>A0A2A9P249</accession>
<name>A0A2A9P249_OPHUN</name>
<keyword evidence="2" id="KW-0472">Membrane</keyword>
<sequence length="269" mass="29980">MFEVDTAALRGAGMVVLQMMRAGTVITLVSVAASCWVFILEVDKERNYFVFECATHFFRFILCLVLIVSEFPVVNVVKGYFRRNWPVISDQHGLVWLGIIMVLIGCDMFGNLNRSAYDAENLGPHYSRLILASAVLVIVFGGLNIICSFIWRDASDGITCRDVRSNGSLAESRHSLPDYASGTFSKTSSVGNKKKSSNAFMNLFWNKKAEKPRPVISAPTLINDVEHGGRDDDDRRSPIVPGLKRPNTALHPMHASRSSLYSEAHMSRF</sequence>
<keyword evidence="2" id="KW-0812">Transmembrane</keyword>
<evidence type="ECO:0000313" key="5">
    <source>
        <dbReference type="Proteomes" id="UP000037136"/>
    </source>
</evidence>
<dbReference type="OrthoDB" id="5327148at2759"/>
<keyword evidence="2" id="KW-1133">Transmembrane helix</keyword>
<dbReference type="STRING" id="268505.A0A2A9P249"/>
<reference evidence="4 5" key="1">
    <citation type="journal article" date="2015" name="BMC Genomics">
        <title>Gene expression during zombie ant biting behavior reflects the complexity underlying fungal parasitic behavioral manipulation.</title>
        <authorList>
            <person name="de Bekker C."/>
            <person name="Ohm R.A."/>
            <person name="Loreto R.G."/>
            <person name="Sebastian A."/>
            <person name="Albert I."/>
            <person name="Merrow M."/>
            <person name="Brachmann A."/>
            <person name="Hughes D.P."/>
        </authorList>
    </citation>
    <scope>NUCLEOTIDE SEQUENCE [LARGE SCALE GENOMIC DNA]</scope>
    <source>
        <strain evidence="4 5">SC16a</strain>
    </source>
</reference>
<feature type="transmembrane region" description="Helical" evidence="2">
    <location>
        <begin position="130"/>
        <end position="151"/>
    </location>
</feature>
<evidence type="ECO:0000313" key="4">
    <source>
        <dbReference type="EMBL" id="PFH55027.1"/>
    </source>
</evidence>
<dbReference type="EMBL" id="LAZP02001299">
    <property type="protein sequence ID" value="PFH55027.1"/>
    <property type="molecule type" value="Genomic_DNA"/>
</dbReference>
<reference evidence="4 5" key="2">
    <citation type="journal article" date="2017" name="Sci. Rep.">
        <title>Ant-infecting Ophiocordyceps genomes reveal a high diversity of potential behavioral manipulation genes and a possible major role for enterotoxins.</title>
        <authorList>
            <person name="de Bekker C."/>
            <person name="Ohm R.A."/>
            <person name="Evans H.C."/>
            <person name="Brachmann A."/>
            <person name="Hughes D.P."/>
        </authorList>
    </citation>
    <scope>NUCLEOTIDE SEQUENCE [LARGE SCALE GENOMIC DNA]</scope>
    <source>
        <strain evidence="4 5">SC16a</strain>
    </source>
</reference>
<keyword evidence="5" id="KW-1185">Reference proteome</keyword>